<accession>A0A8H7M9S5</accession>
<feature type="domain" description="Major facilitator superfamily (MFS) profile" evidence="9">
    <location>
        <begin position="25"/>
        <end position="464"/>
    </location>
</feature>
<keyword evidence="3 7" id="KW-0813">Transport</keyword>
<dbReference type="PROSITE" id="PS00216">
    <property type="entry name" value="SUGAR_TRANSPORT_1"/>
    <property type="match status" value="2"/>
</dbReference>
<dbReference type="InterPro" id="IPR005828">
    <property type="entry name" value="MFS_sugar_transport-like"/>
</dbReference>
<dbReference type="GO" id="GO:0005351">
    <property type="term" value="F:carbohydrate:proton symporter activity"/>
    <property type="evidence" value="ECO:0007669"/>
    <property type="project" value="TreeGrafter"/>
</dbReference>
<dbReference type="InterPro" id="IPR036259">
    <property type="entry name" value="MFS_trans_sf"/>
</dbReference>
<evidence type="ECO:0000256" key="5">
    <source>
        <dbReference type="ARBA" id="ARBA00022989"/>
    </source>
</evidence>
<dbReference type="GO" id="GO:0016020">
    <property type="term" value="C:membrane"/>
    <property type="evidence" value="ECO:0007669"/>
    <property type="project" value="UniProtKB-SubCell"/>
</dbReference>
<evidence type="ECO:0000313" key="10">
    <source>
        <dbReference type="EMBL" id="KAF9629048.1"/>
    </source>
</evidence>
<sequence>MGDTNSVKAQLWGRMKEFTPLVAFGTFYTSIAMFNYGYDVGVFSGLQAMEPFEKRFGTCTPQGKCALPSYLSSIMNSTPFLGKLIGCWLGVPIAERLGRKKAMLIIALVSLVAVSLQISATTAAQFTVGRILAFGMTGICVISIPAYMAEIAPPSLRGLISSQLQIQIVFSQLVASGINYGTANIPNNNSWRIPVLIQFVMPVFLLTLLPILVESPRWLISRGRQEDAMQALQKLRKKDTSVESLQLEIDMLSSFKENEEKGSWREVFQGTNRRRTFIVTIAMIGQQITGQSFASQYSTIFYTQQGFTNAFALSLISTAVSFAGVLISGFFVDGLGRRPLLIGGGLSQAFWLFLLGGMGTIADPTQAQKHTLVASLMLFGVSYGLSWASLSYVILAEAASRRVVEKTNMLAISLSVVTAFVVSFTVPYLVNDGYAGLGARVGFVYGALALLMAALAWLFVPEMKGLELEQLDRLFEARTPTRSFGKVELERLGGEQDKVGAEQL</sequence>
<keyword evidence="10" id="KW-0762">Sugar transport</keyword>
<dbReference type="InterPro" id="IPR003663">
    <property type="entry name" value="Sugar/inositol_transpt"/>
</dbReference>
<feature type="transmembrane region" description="Helical" evidence="8">
    <location>
        <begin position="407"/>
        <end position="430"/>
    </location>
</feature>
<evidence type="ECO:0000313" key="11">
    <source>
        <dbReference type="Proteomes" id="UP000627934"/>
    </source>
</evidence>
<evidence type="ECO:0000256" key="7">
    <source>
        <dbReference type="RuleBase" id="RU003346"/>
    </source>
</evidence>
<gene>
    <name evidence="10" type="ORF">BFW01_g10251</name>
</gene>
<dbReference type="Gene3D" id="1.20.1250.20">
    <property type="entry name" value="MFS general substrate transporter like domains"/>
    <property type="match status" value="1"/>
</dbReference>
<keyword evidence="5 8" id="KW-1133">Transmembrane helix</keyword>
<feature type="transmembrane region" description="Helical" evidence="8">
    <location>
        <begin position="339"/>
        <end position="361"/>
    </location>
</feature>
<dbReference type="InterPro" id="IPR050360">
    <property type="entry name" value="MFS_Sugar_Transporters"/>
</dbReference>
<dbReference type="Proteomes" id="UP000627934">
    <property type="component" value="Unassembled WGS sequence"/>
</dbReference>
<dbReference type="AlphaFoldDB" id="A0A8H7M9S5"/>
<dbReference type="SUPFAM" id="SSF103473">
    <property type="entry name" value="MFS general substrate transporter"/>
    <property type="match status" value="1"/>
</dbReference>
<dbReference type="InterPro" id="IPR020846">
    <property type="entry name" value="MFS_dom"/>
</dbReference>
<feature type="transmembrane region" description="Helical" evidence="8">
    <location>
        <begin position="21"/>
        <end position="38"/>
    </location>
</feature>
<evidence type="ECO:0000256" key="3">
    <source>
        <dbReference type="ARBA" id="ARBA00022448"/>
    </source>
</evidence>
<evidence type="ECO:0000256" key="4">
    <source>
        <dbReference type="ARBA" id="ARBA00022692"/>
    </source>
</evidence>
<comment type="caution">
    <text evidence="10">The sequence shown here is derived from an EMBL/GenBank/DDBJ whole genome shotgun (WGS) entry which is preliminary data.</text>
</comment>
<feature type="transmembrane region" description="Helical" evidence="8">
    <location>
        <begin position="195"/>
        <end position="213"/>
    </location>
</feature>
<evidence type="ECO:0000256" key="8">
    <source>
        <dbReference type="SAM" id="Phobius"/>
    </source>
</evidence>
<reference evidence="10" key="2">
    <citation type="journal article" date="2018" name="DNA Res.">
        <title>Comparative genome and transcriptome analyses reveal adaptations to opportunistic infections in woody plant degrading pathogens of Botryosphaeriaceae.</title>
        <authorList>
            <person name="Yan J.Y."/>
            <person name="Zhao W.S."/>
            <person name="Chen Z."/>
            <person name="Xing Q.K."/>
            <person name="Zhang W."/>
            <person name="Chethana K.W.T."/>
            <person name="Xue M.F."/>
            <person name="Xu J.P."/>
            <person name="Phillips A.J.L."/>
            <person name="Wang Y."/>
            <person name="Liu J.H."/>
            <person name="Liu M."/>
            <person name="Zhou Y."/>
            <person name="Jayawardena R.S."/>
            <person name="Manawasinghe I.S."/>
            <person name="Huang J.B."/>
            <person name="Qiao G.H."/>
            <person name="Fu C.Y."/>
            <person name="Guo F.F."/>
            <person name="Dissanayake A.J."/>
            <person name="Peng Y.L."/>
            <person name="Hyde K.D."/>
            <person name="Li X.H."/>
        </authorList>
    </citation>
    <scope>NUCLEOTIDE SEQUENCE</scope>
    <source>
        <strain evidence="10">CSS-01s</strain>
    </source>
</reference>
<dbReference type="PANTHER" id="PTHR48022:SF77">
    <property type="entry name" value="MAJOR FACILITATOR SUPERFAMILY (MFS) PROFILE DOMAIN-CONTAINING PROTEIN"/>
    <property type="match status" value="1"/>
</dbReference>
<feature type="transmembrane region" description="Helical" evidence="8">
    <location>
        <begin position="310"/>
        <end position="332"/>
    </location>
</feature>
<reference evidence="10" key="1">
    <citation type="submission" date="2016-08" db="EMBL/GenBank/DDBJ databases">
        <authorList>
            <person name="Yan J."/>
        </authorList>
    </citation>
    <scope>NUCLEOTIDE SEQUENCE</scope>
    <source>
        <strain evidence="10">CSS-01s</strain>
    </source>
</reference>
<dbReference type="PANTHER" id="PTHR48022">
    <property type="entry name" value="PLASTIDIC GLUCOSE TRANSPORTER 4"/>
    <property type="match status" value="1"/>
</dbReference>
<feature type="transmembrane region" description="Helical" evidence="8">
    <location>
        <begin position="373"/>
        <end position="395"/>
    </location>
</feature>
<dbReference type="Pfam" id="PF00083">
    <property type="entry name" value="Sugar_tr"/>
    <property type="match status" value="1"/>
</dbReference>
<keyword evidence="6 8" id="KW-0472">Membrane</keyword>
<dbReference type="EMBL" id="MDYX01000024">
    <property type="protein sequence ID" value="KAF9629048.1"/>
    <property type="molecule type" value="Genomic_DNA"/>
</dbReference>
<protein>
    <submittedName>
        <fullName evidence="10">Sugar transporter protein</fullName>
    </submittedName>
</protein>
<evidence type="ECO:0000256" key="2">
    <source>
        <dbReference type="ARBA" id="ARBA00010992"/>
    </source>
</evidence>
<dbReference type="PRINTS" id="PR00171">
    <property type="entry name" value="SUGRTRNSPORT"/>
</dbReference>
<dbReference type="InterPro" id="IPR005829">
    <property type="entry name" value="Sugar_transporter_CS"/>
</dbReference>
<evidence type="ECO:0000259" key="9">
    <source>
        <dbReference type="PROSITE" id="PS50850"/>
    </source>
</evidence>
<organism evidence="10 11">
    <name type="scientific">Lasiodiplodia theobromae</name>
    <dbReference type="NCBI Taxonomy" id="45133"/>
    <lineage>
        <taxon>Eukaryota</taxon>
        <taxon>Fungi</taxon>
        <taxon>Dikarya</taxon>
        <taxon>Ascomycota</taxon>
        <taxon>Pezizomycotina</taxon>
        <taxon>Dothideomycetes</taxon>
        <taxon>Dothideomycetes incertae sedis</taxon>
        <taxon>Botryosphaeriales</taxon>
        <taxon>Botryosphaeriaceae</taxon>
        <taxon>Lasiodiplodia</taxon>
    </lineage>
</organism>
<dbReference type="FunFam" id="1.20.1250.20:FF:000078">
    <property type="entry name" value="MFS maltose transporter, putative"/>
    <property type="match status" value="1"/>
</dbReference>
<evidence type="ECO:0000256" key="6">
    <source>
        <dbReference type="ARBA" id="ARBA00023136"/>
    </source>
</evidence>
<feature type="transmembrane region" description="Helical" evidence="8">
    <location>
        <begin position="277"/>
        <end position="298"/>
    </location>
</feature>
<name>A0A8H7M9S5_9PEZI</name>
<dbReference type="PROSITE" id="PS50850">
    <property type="entry name" value="MFS"/>
    <property type="match status" value="1"/>
</dbReference>
<feature type="transmembrane region" description="Helical" evidence="8">
    <location>
        <begin position="131"/>
        <end position="152"/>
    </location>
</feature>
<comment type="similarity">
    <text evidence="2 7">Belongs to the major facilitator superfamily. Sugar transporter (TC 2.A.1.1) family.</text>
</comment>
<feature type="transmembrane region" description="Helical" evidence="8">
    <location>
        <begin position="103"/>
        <end position="125"/>
    </location>
</feature>
<feature type="transmembrane region" description="Helical" evidence="8">
    <location>
        <begin position="442"/>
        <end position="460"/>
    </location>
</feature>
<evidence type="ECO:0000256" key="1">
    <source>
        <dbReference type="ARBA" id="ARBA00004141"/>
    </source>
</evidence>
<dbReference type="NCBIfam" id="TIGR00879">
    <property type="entry name" value="SP"/>
    <property type="match status" value="1"/>
</dbReference>
<comment type="subcellular location">
    <subcellularLocation>
        <location evidence="1">Membrane</location>
        <topology evidence="1">Multi-pass membrane protein</topology>
    </subcellularLocation>
</comment>
<keyword evidence="4 8" id="KW-0812">Transmembrane</keyword>
<proteinExistence type="inferred from homology"/>